<keyword evidence="2" id="KW-1133">Transmembrane helix</keyword>
<proteinExistence type="predicted"/>
<organism evidence="3 4">
    <name type="scientific">Nocardioides caeni</name>
    <dbReference type="NCBI Taxonomy" id="574700"/>
    <lineage>
        <taxon>Bacteria</taxon>
        <taxon>Bacillati</taxon>
        <taxon>Actinomycetota</taxon>
        <taxon>Actinomycetes</taxon>
        <taxon>Propionibacteriales</taxon>
        <taxon>Nocardioidaceae</taxon>
        <taxon>Nocardioides</taxon>
    </lineage>
</organism>
<dbReference type="SUPFAM" id="SSF63829">
    <property type="entry name" value="Calcium-dependent phosphotriesterase"/>
    <property type="match status" value="1"/>
</dbReference>
<evidence type="ECO:0000256" key="1">
    <source>
        <dbReference type="SAM" id="MobiDB-lite"/>
    </source>
</evidence>
<sequence>MRFQRTAALVGVALAYWAIGPWVLLLALVALGFPQVRSWLRPTRRVVLAWAGSVLALTGLVVLLPDGWLPIPPGGGALVTPSYRGSPATARPVDVDLPQHPGLSPNGTSSMHDDGWSSDAYAGPGPLGDEPEVDTAWYGVKECATLAFDSHERLIALCGNLRGAIMHVIDPDSMHLSATLELPERGDGRGRKPWQNLCGGSYFYLDADDRAVVATTDRRIVTVRTSDGDGEPALLTESAIDLSDAIPEEDCLIALMADWTGKGTWWVTRDGRVGIANRQRVAGIDLGEEIANSISVGSDGGVYVVTTERLVKLRAVGRDVRIVWEAAYDRGSEVKTGQLSQGSGTTPTLMPGGLVAITDNADPRMNVVFLRQSDGSVVCSAPVFADDESATENSLVLVDRNAVVVENNHGYAGPQSTILGRSTSTGFARVEVDAATRTCETVWTNEVTGPTSVAKMSLATGLVYAYTKRSSWWGVNAWYLTAMDARTGRHAFSVRTGIGTLFNNNYAAVTLAPDGSAFVATLAGMVRVRDGG</sequence>
<protein>
    <submittedName>
        <fullName evidence="3">Uncharacterized protein</fullName>
    </submittedName>
</protein>
<dbReference type="EMBL" id="STGW01000011">
    <property type="protein sequence ID" value="THV10073.1"/>
    <property type="molecule type" value="Genomic_DNA"/>
</dbReference>
<evidence type="ECO:0000313" key="3">
    <source>
        <dbReference type="EMBL" id="THV10073.1"/>
    </source>
</evidence>
<name>A0A4S8N2B3_9ACTN</name>
<keyword evidence="4" id="KW-1185">Reference proteome</keyword>
<keyword evidence="2" id="KW-0812">Transmembrane</keyword>
<keyword evidence="2" id="KW-0472">Membrane</keyword>
<dbReference type="OrthoDB" id="3276947at2"/>
<feature type="region of interest" description="Disordered" evidence="1">
    <location>
        <begin position="94"/>
        <end position="125"/>
    </location>
</feature>
<evidence type="ECO:0000313" key="4">
    <source>
        <dbReference type="Proteomes" id="UP000307087"/>
    </source>
</evidence>
<comment type="caution">
    <text evidence="3">The sequence shown here is derived from an EMBL/GenBank/DDBJ whole genome shotgun (WGS) entry which is preliminary data.</text>
</comment>
<evidence type="ECO:0000256" key="2">
    <source>
        <dbReference type="SAM" id="Phobius"/>
    </source>
</evidence>
<feature type="transmembrane region" description="Helical" evidence="2">
    <location>
        <begin position="46"/>
        <end position="64"/>
    </location>
</feature>
<reference evidence="3 4" key="1">
    <citation type="journal article" date="2009" name="Int. J. Syst. Evol. Microbiol.">
        <title>Nocardioides caeni sp. nov., isolated from wastewater.</title>
        <authorList>
            <person name="Yoon J.H."/>
            <person name="Kang S.J."/>
            <person name="Park S."/>
            <person name="Kim W."/>
            <person name="Oh T.K."/>
        </authorList>
    </citation>
    <scope>NUCLEOTIDE SEQUENCE [LARGE SCALE GENOMIC DNA]</scope>
    <source>
        <strain evidence="3 4">DSM 23134</strain>
    </source>
</reference>
<accession>A0A4S8N2B3</accession>
<dbReference type="Proteomes" id="UP000307087">
    <property type="component" value="Unassembled WGS sequence"/>
</dbReference>
<feature type="transmembrane region" description="Helical" evidence="2">
    <location>
        <begin position="6"/>
        <end position="34"/>
    </location>
</feature>
<dbReference type="RefSeq" id="WP_136563666.1">
    <property type="nucleotide sequence ID" value="NZ_BAABLS010000006.1"/>
</dbReference>
<dbReference type="AlphaFoldDB" id="A0A4S8N2B3"/>
<gene>
    <name evidence="3" type="ORF">E9934_14755</name>
</gene>